<protein>
    <submittedName>
        <fullName evidence="2">Uncharacterized protein</fullName>
    </submittedName>
</protein>
<gene>
    <name evidence="2" type="ORF">BSAL_21425</name>
</gene>
<evidence type="ECO:0000313" key="2">
    <source>
        <dbReference type="EMBL" id="CUI14967.1"/>
    </source>
</evidence>
<dbReference type="EMBL" id="CYKH01001741">
    <property type="protein sequence ID" value="CUI14967.1"/>
    <property type="molecule type" value="Genomic_DNA"/>
</dbReference>
<feature type="region of interest" description="Disordered" evidence="1">
    <location>
        <begin position="1"/>
        <end position="32"/>
    </location>
</feature>
<feature type="compositionally biased region" description="Low complexity" evidence="1">
    <location>
        <begin position="317"/>
        <end position="342"/>
    </location>
</feature>
<evidence type="ECO:0000313" key="3">
    <source>
        <dbReference type="Proteomes" id="UP000051952"/>
    </source>
</evidence>
<organism evidence="2 3">
    <name type="scientific">Bodo saltans</name>
    <name type="common">Flagellated protozoan</name>
    <dbReference type="NCBI Taxonomy" id="75058"/>
    <lineage>
        <taxon>Eukaryota</taxon>
        <taxon>Discoba</taxon>
        <taxon>Euglenozoa</taxon>
        <taxon>Kinetoplastea</taxon>
        <taxon>Metakinetoplastina</taxon>
        <taxon>Eubodonida</taxon>
        <taxon>Bodonidae</taxon>
        <taxon>Bodo</taxon>
    </lineage>
</organism>
<reference evidence="3" key="1">
    <citation type="submission" date="2015-09" db="EMBL/GenBank/DDBJ databases">
        <authorList>
            <consortium name="Pathogen Informatics"/>
        </authorList>
    </citation>
    <scope>NUCLEOTIDE SEQUENCE [LARGE SCALE GENOMIC DNA]</scope>
    <source>
        <strain evidence="3">Lake Konstanz</strain>
    </source>
</reference>
<feature type="compositionally biased region" description="Polar residues" evidence="1">
    <location>
        <begin position="206"/>
        <end position="221"/>
    </location>
</feature>
<name>A0A0S4KK50_BODSA</name>
<feature type="compositionally biased region" description="Polar residues" evidence="1">
    <location>
        <begin position="372"/>
        <end position="382"/>
    </location>
</feature>
<dbReference type="AlphaFoldDB" id="A0A0S4KK50"/>
<feature type="region of interest" description="Disordered" evidence="1">
    <location>
        <begin position="314"/>
        <end position="345"/>
    </location>
</feature>
<feature type="region of interest" description="Disordered" evidence="1">
    <location>
        <begin position="69"/>
        <end position="115"/>
    </location>
</feature>
<evidence type="ECO:0000256" key="1">
    <source>
        <dbReference type="SAM" id="MobiDB-lite"/>
    </source>
</evidence>
<keyword evidence="3" id="KW-1185">Reference proteome</keyword>
<feature type="region of interest" description="Disordered" evidence="1">
    <location>
        <begin position="206"/>
        <end position="271"/>
    </location>
</feature>
<dbReference type="VEuPathDB" id="TriTrypDB:BSAL_21425"/>
<feature type="region of interest" description="Disordered" evidence="1">
    <location>
        <begin position="372"/>
        <end position="434"/>
    </location>
</feature>
<feature type="compositionally biased region" description="Basic and acidic residues" evidence="1">
    <location>
        <begin position="69"/>
        <end position="81"/>
    </location>
</feature>
<accession>A0A0S4KK50</accession>
<proteinExistence type="predicted"/>
<feature type="compositionally biased region" description="Polar residues" evidence="1">
    <location>
        <begin position="398"/>
        <end position="414"/>
    </location>
</feature>
<dbReference type="Proteomes" id="UP000051952">
    <property type="component" value="Unassembled WGS sequence"/>
</dbReference>
<sequence>MGSALCCAEEPSPSHDTTTGAAVPEKSFAATQHQQQVKESLNESAFQHQLMISDIGIHSSNPIILTTTRRESGEEASEGVRLDGCQQRRPRGLSRKCAGGRGGGGGNPPHQQPARVDASAFRTILSSQQEPLGPPRLFTQEQPQHQRDAQAYQTTGGYTSALSPQQQALYHEGGLQALLRVTMEREAALRQLAREKLPEVHLLGAQESQLKEQGNNNSSAGGSFINRKSDKDTTGGSQVPTLLSSAGDGGGAGPALTPNSRPRRESQDADAPLSVIECTVEPPSCPNDGADLVDSSDPMVLSDKDIIALRPPRRHTPAAANNPLVPPVNSQGTSTTSGGTTSHRFSIHNALGGEEREPTNGGIRPLESWSSPTTLYAQSSGGIPSLGQRPSVSDAFGSHSQLTSRQSTISSHQSAIRDIPVTMGSQNPLGLLAR</sequence>
<feature type="region of interest" description="Disordered" evidence="1">
    <location>
        <begin position="129"/>
        <end position="149"/>
    </location>
</feature>